<dbReference type="EMBL" id="CAJPDS010000002">
    <property type="protein sequence ID" value="CAF9903993.1"/>
    <property type="molecule type" value="Genomic_DNA"/>
</dbReference>
<accession>A0A8H3EF08</accession>
<name>A0A8H3EF08_9LECA</name>
<gene>
    <name evidence="3" type="ORF">HETSPECPRED_003300</name>
</gene>
<dbReference type="OrthoDB" id="1896086at2759"/>
<dbReference type="Proteomes" id="UP000664521">
    <property type="component" value="Unassembled WGS sequence"/>
</dbReference>
<evidence type="ECO:0000256" key="2">
    <source>
        <dbReference type="SAM" id="SignalP"/>
    </source>
</evidence>
<feature type="chain" id="PRO_5034868471" evidence="2">
    <location>
        <begin position="23"/>
        <end position="275"/>
    </location>
</feature>
<sequence length="275" mass="30389">MRSPFTISLFLALPFILTPSLAVPVNSNTTAITLPTHNVKLPPIYNLTGRDDGARSVEGVVRRDDPVNDAGDNMNTGPTGADQGAMSFDSGPYHLPPDLLSRSNLECKAAPEGPYHDSHKKMVKWSANYFCNLYTLKRTHIQGPVDTDSLRTNPSSFDSTITHWDYVKWGKGHHKRSLTANVTSSPGNLTKRWAEPGIHDDKYLISVKSRENAPGCGPLAVGPDDLTGKYNLWEPIEGWFCEDFLYAAWRECRENKGRGGSIDGGCLRYSIHTVD</sequence>
<feature type="region of interest" description="Disordered" evidence="1">
    <location>
        <begin position="63"/>
        <end position="88"/>
    </location>
</feature>
<evidence type="ECO:0000256" key="1">
    <source>
        <dbReference type="SAM" id="MobiDB-lite"/>
    </source>
</evidence>
<keyword evidence="4" id="KW-1185">Reference proteome</keyword>
<proteinExistence type="predicted"/>
<feature type="signal peptide" evidence="2">
    <location>
        <begin position="1"/>
        <end position="22"/>
    </location>
</feature>
<evidence type="ECO:0000313" key="3">
    <source>
        <dbReference type="EMBL" id="CAF9903993.1"/>
    </source>
</evidence>
<reference evidence="3" key="1">
    <citation type="submission" date="2021-03" db="EMBL/GenBank/DDBJ databases">
        <authorList>
            <person name="Tagirdzhanova G."/>
        </authorList>
    </citation>
    <scope>NUCLEOTIDE SEQUENCE</scope>
</reference>
<keyword evidence="2" id="KW-0732">Signal</keyword>
<protein>
    <submittedName>
        <fullName evidence="3">Uncharacterized protein</fullName>
    </submittedName>
</protein>
<dbReference type="AlphaFoldDB" id="A0A8H3EF08"/>
<evidence type="ECO:0000313" key="4">
    <source>
        <dbReference type="Proteomes" id="UP000664521"/>
    </source>
</evidence>
<comment type="caution">
    <text evidence="3">The sequence shown here is derived from an EMBL/GenBank/DDBJ whole genome shotgun (WGS) entry which is preliminary data.</text>
</comment>
<organism evidence="3 4">
    <name type="scientific">Heterodermia speciosa</name>
    <dbReference type="NCBI Taxonomy" id="116794"/>
    <lineage>
        <taxon>Eukaryota</taxon>
        <taxon>Fungi</taxon>
        <taxon>Dikarya</taxon>
        <taxon>Ascomycota</taxon>
        <taxon>Pezizomycotina</taxon>
        <taxon>Lecanoromycetes</taxon>
        <taxon>OSLEUM clade</taxon>
        <taxon>Lecanoromycetidae</taxon>
        <taxon>Caliciales</taxon>
        <taxon>Physciaceae</taxon>
        <taxon>Heterodermia</taxon>
    </lineage>
</organism>